<feature type="binding site" evidence="7">
    <location>
        <position position="27"/>
    </location>
    <ligand>
        <name>S-adenosyl-L-methionine</name>
        <dbReference type="ChEBI" id="CHEBI:59789"/>
    </ligand>
</feature>
<keyword evidence="4 8" id="KW-0808">Transferase</keyword>
<evidence type="ECO:0000256" key="5">
    <source>
        <dbReference type="ARBA" id="ARBA00022691"/>
    </source>
</evidence>
<dbReference type="PROSITE" id="PS00092">
    <property type="entry name" value="N6_MTASE"/>
    <property type="match status" value="1"/>
</dbReference>
<evidence type="ECO:0000313" key="9">
    <source>
        <dbReference type="EMBL" id="GEB98446.1"/>
    </source>
</evidence>
<dbReference type="AlphaFoldDB" id="A0AB73B9G2"/>
<dbReference type="GO" id="GO:1904047">
    <property type="term" value="F:S-adenosyl-L-methionine binding"/>
    <property type="evidence" value="ECO:0007669"/>
    <property type="project" value="TreeGrafter"/>
</dbReference>
<gene>
    <name evidence="9" type="ORF">CFL01nite_19410</name>
</gene>
<proteinExistence type="inferred from homology"/>
<dbReference type="EMBL" id="BJNB01000035">
    <property type="protein sequence ID" value="GEB98446.1"/>
    <property type="molecule type" value="Genomic_DNA"/>
</dbReference>
<dbReference type="PRINTS" id="PR00505">
    <property type="entry name" value="D12N6MTFRASE"/>
</dbReference>
<keyword evidence="5 8" id="KW-0949">S-adenosyl-L-methionine</keyword>
<name>A0AB73B9G2_CORFL</name>
<feature type="binding site" evidence="7">
    <location>
        <position position="69"/>
    </location>
    <ligand>
        <name>S-adenosyl-L-methionine</name>
        <dbReference type="ChEBI" id="CHEBI:59789"/>
    </ligand>
</feature>
<evidence type="ECO:0000256" key="3">
    <source>
        <dbReference type="ARBA" id="ARBA00022603"/>
    </source>
</evidence>
<dbReference type="NCBIfam" id="TIGR00571">
    <property type="entry name" value="dam"/>
    <property type="match status" value="1"/>
</dbReference>
<comment type="similarity">
    <text evidence="1 8">Belongs to the N(4)/N(6)-methyltransferase family.</text>
</comment>
<reference evidence="9 10" key="1">
    <citation type="submission" date="2019-06" db="EMBL/GenBank/DDBJ databases">
        <title>Whole genome shotgun sequence of Corynebacterium flavescens NBRC 14136.</title>
        <authorList>
            <person name="Hosoyama A."/>
            <person name="Uohara A."/>
            <person name="Ohji S."/>
            <person name="Ichikawa N."/>
        </authorList>
    </citation>
    <scope>NUCLEOTIDE SEQUENCE [LARGE SCALE GENOMIC DNA]</scope>
    <source>
        <strain evidence="9 10">NBRC 14136</strain>
    </source>
</reference>
<feature type="binding site" evidence="7">
    <location>
        <position position="199"/>
    </location>
    <ligand>
        <name>S-adenosyl-L-methionine</name>
        <dbReference type="ChEBI" id="CHEBI:59789"/>
    </ligand>
</feature>
<dbReference type="Proteomes" id="UP000315353">
    <property type="component" value="Unassembled WGS sequence"/>
</dbReference>
<dbReference type="InterPro" id="IPR012327">
    <property type="entry name" value="MeTrfase_D12"/>
</dbReference>
<dbReference type="InterPro" id="IPR023095">
    <property type="entry name" value="Ade_MeTrfase_dom_2"/>
</dbReference>
<accession>A0AB73B9G2</accession>
<dbReference type="GO" id="GO:0006298">
    <property type="term" value="P:mismatch repair"/>
    <property type="evidence" value="ECO:0007669"/>
    <property type="project" value="TreeGrafter"/>
</dbReference>
<dbReference type="Gene3D" id="3.40.50.150">
    <property type="entry name" value="Vaccinia Virus protein VP39"/>
    <property type="match status" value="1"/>
</dbReference>
<dbReference type="GO" id="GO:0009307">
    <property type="term" value="P:DNA restriction-modification system"/>
    <property type="evidence" value="ECO:0007669"/>
    <property type="project" value="InterPro"/>
</dbReference>
<evidence type="ECO:0000256" key="8">
    <source>
        <dbReference type="RuleBase" id="RU361257"/>
    </source>
</evidence>
<dbReference type="GO" id="GO:0043565">
    <property type="term" value="F:sequence-specific DNA binding"/>
    <property type="evidence" value="ECO:0007669"/>
    <property type="project" value="TreeGrafter"/>
</dbReference>
<dbReference type="Gene3D" id="1.10.1020.10">
    <property type="entry name" value="Adenine-specific Methyltransferase, Domain 2"/>
    <property type="match status" value="1"/>
</dbReference>
<dbReference type="EC" id="2.1.1.72" evidence="2 8"/>
<dbReference type="SUPFAM" id="SSF53335">
    <property type="entry name" value="S-adenosyl-L-methionine-dependent methyltransferases"/>
    <property type="match status" value="1"/>
</dbReference>
<comment type="caution">
    <text evidence="9">The sequence shown here is derived from an EMBL/GenBank/DDBJ whole genome shotgun (WGS) entry which is preliminary data.</text>
</comment>
<comment type="catalytic activity">
    <reaction evidence="6 8">
        <text>a 2'-deoxyadenosine in DNA + S-adenosyl-L-methionine = an N(6)-methyl-2'-deoxyadenosine in DNA + S-adenosyl-L-homocysteine + H(+)</text>
        <dbReference type="Rhea" id="RHEA:15197"/>
        <dbReference type="Rhea" id="RHEA-COMP:12418"/>
        <dbReference type="Rhea" id="RHEA-COMP:12419"/>
        <dbReference type="ChEBI" id="CHEBI:15378"/>
        <dbReference type="ChEBI" id="CHEBI:57856"/>
        <dbReference type="ChEBI" id="CHEBI:59789"/>
        <dbReference type="ChEBI" id="CHEBI:90615"/>
        <dbReference type="ChEBI" id="CHEBI:90616"/>
        <dbReference type="EC" id="2.1.1.72"/>
    </reaction>
</comment>
<evidence type="ECO:0000256" key="1">
    <source>
        <dbReference type="ARBA" id="ARBA00006594"/>
    </source>
</evidence>
<keyword evidence="3 8" id="KW-0489">Methyltransferase</keyword>
<evidence type="ECO:0000256" key="2">
    <source>
        <dbReference type="ARBA" id="ARBA00011900"/>
    </source>
</evidence>
<feature type="binding site" evidence="7">
    <location>
        <position position="23"/>
    </location>
    <ligand>
        <name>S-adenosyl-L-methionine</name>
        <dbReference type="ChEBI" id="CHEBI:59789"/>
    </ligand>
</feature>
<evidence type="ECO:0000256" key="6">
    <source>
        <dbReference type="ARBA" id="ARBA00047942"/>
    </source>
</evidence>
<dbReference type="Pfam" id="PF02086">
    <property type="entry name" value="MethyltransfD12"/>
    <property type="match status" value="1"/>
</dbReference>
<organism evidence="9 10">
    <name type="scientific">Corynebacterium flavescens</name>
    <dbReference type="NCBI Taxonomy" id="28028"/>
    <lineage>
        <taxon>Bacteria</taxon>
        <taxon>Bacillati</taxon>
        <taxon>Actinomycetota</taxon>
        <taxon>Actinomycetes</taxon>
        <taxon>Mycobacteriales</taxon>
        <taxon>Corynebacteriaceae</taxon>
        <taxon>Corynebacterium</taxon>
    </lineage>
</organism>
<dbReference type="InterPro" id="IPR029063">
    <property type="entry name" value="SAM-dependent_MTases_sf"/>
</dbReference>
<evidence type="ECO:0000256" key="4">
    <source>
        <dbReference type="ARBA" id="ARBA00022679"/>
    </source>
</evidence>
<dbReference type="PANTHER" id="PTHR30481:SF3">
    <property type="entry name" value="DNA ADENINE METHYLASE"/>
    <property type="match status" value="1"/>
</dbReference>
<dbReference type="InterPro" id="IPR012263">
    <property type="entry name" value="M_m6A_EcoRV"/>
</dbReference>
<dbReference type="InterPro" id="IPR002052">
    <property type="entry name" value="DNA_methylase_N6_adenine_CS"/>
</dbReference>
<dbReference type="PANTHER" id="PTHR30481">
    <property type="entry name" value="DNA ADENINE METHYLASE"/>
    <property type="match status" value="1"/>
</dbReference>
<dbReference type="GO" id="GO:0009007">
    <property type="term" value="F:site-specific DNA-methyltransferase (adenine-specific) activity"/>
    <property type="evidence" value="ECO:0007669"/>
    <property type="project" value="UniProtKB-UniRule"/>
</dbReference>
<evidence type="ECO:0000313" key="10">
    <source>
        <dbReference type="Proteomes" id="UP000315353"/>
    </source>
</evidence>
<sequence length="288" mass="31977">MLMSARTLRWTLVMNDVKPLVKWVGGKRQLLPEIHAALPQDGFGRYFEPFLGGGAVLFSLRPPAASVNDLNSELINLYEVTRDNVEELIALLATYPNEASFFYDMRGLDREAGFARLSRTERAARTVYLNKTCYNGLYRVNNAGQFNAPFGRYANPSICDVDTLRGVSAYLNGNDIVFHNGDYSAILAEAAAGDFVYLDPPYDPVNPTSNFTGYQSGGFDRSNQIKLKETCDELDARGVRFLLSNSATDFIKELYGDYQVSIVGATRAINSVASKRGKVEEVLVRNYG</sequence>
<dbReference type="GO" id="GO:0032259">
    <property type="term" value="P:methylation"/>
    <property type="evidence" value="ECO:0007669"/>
    <property type="project" value="UniProtKB-KW"/>
</dbReference>
<dbReference type="PIRSF" id="PIRSF000398">
    <property type="entry name" value="M_m6A_EcoRV"/>
    <property type="match status" value="1"/>
</dbReference>
<protein>
    <recommendedName>
        <fullName evidence="2 8">Site-specific DNA-methyltransferase (adenine-specific)</fullName>
        <ecNumber evidence="2 8">2.1.1.72</ecNumber>
    </recommendedName>
</protein>
<evidence type="ECO:0000256" key="7">
    <source>
        <dbReference type="PIRSR" id="PIRSR000398-1"/>
    </source>
</evidence>